<dbReference type="RefSeq" id="WP_123222630.1">
    <property type="nucleotide sequence ID" value="NZ_RJSF01000036.1"/>
</dbReference>
<proteinExistence type="predicted"/>
<evidence type="ECO:0000313" key="3">
    <source>
        <dbReference type="Proteomes" id="UP000279994"/>
    </source>
</evidence>
<dbReference type="SUPFAM" id="SSF54427">
    <property type="entry name" value="NTF2-like"/>
    <property type="match status" value="1"/>
</dbReference>
<organism evidence="2 3">
    <name type="scientific">Nocardioides pocheonensis</name>
    <dbReference type="NCBI Taxonomy" id="661485"/>
    <lineage>
        <taxon>Bacteria</taxon>
        <taxon>Bacillati</taxon>
        <taxon>Actinomycetota</taxon>
        <taxon>Actinomycetes</taxon>
        <taxon>Propionibacteriales</taxon>
        <taxon>Nocardioidaceae</taxon>
        <taxon>Nocardioides</taxon>
    </lineage>
</organism>
<sequence>MDLEALEEIRRLKYRYFRTLDLKLWDEYADTFTVDAVGHYGTKVYGDMEPLRGRDVIVDFMREKLSGGIITMHVAQHPEIDVDGDTAEASWGFEDTVIAPDFRVLIRGAGYYHDRYRRDTDGVWRIAETSYDRIYESMQSLDDTPSHQLIANRWAAPAQAE</sequence>
<name>A0A3N0GRX3_9ACTN</name>
<dbReference type="OrthoDB" id="4941530at2"/>
<dbReference type="EMBL" id="RJSF01000036">
    <property type="protein sequence ID" value="RNM14918.1"/>
    <property type="molecule type" value="Genomic_DNA"/>
</dbReference>
<gene>
    <name evidence="2" type="ORF">EFL26_09335</name>
</gene>
<feature type="domain" description="SnoaL-like" evidence="1">
    <location>
        <begin position="2"/>
        <end position="128"/>
    </location>
</feature>
<protein>
    <submittedName>
        <fullName evidence="2">Nuclear transport factor 2 family protein</fullName>
    </submittedName>
</protein>
<dbReference type="InterPro" id="IPR032710">
    <property type="entry name" value="NTF2-like_dom_sf"/>
</dbReference>
<dbReference type="InterPro" id="IPR037401">
    <property type="entry name" value="SnoaL-like"/>
</dbReference>
<reference evidence="2 3" key="1">
    <citation type="submission" date="2018-11" db="EMBL/GenBank/DDBJ databases">
        <authorList>
            <person name="Li F."/>
        </authorList>
    </citation>
    <scope>NUCLEOTIDE SEQUENCE [LARGE SCALE GENOMIC DNA]</scope>
    <source>
        <strain evidence="2 3">Gsoil 818</strain>
    </source>
</reference>
<dbReference type="Pfam" id="PF13577">
    <property type="entry name" value="SnoaL_4"/>
    <property type="match status" value="1"/>
</dbReference>
<comment type="caution">
    <text evidence="2">The sequence shown here is derived from an EMBL/GenBank/DDBJ whole genome shotgun (WGS) entry which is preliminary data.</text>
</comment>
<evidence type="ECO:0000259" key="1">
    <source>
        <dbReference type="Pfam" id="PF13577"/>
    </source>
</evidence>
<evidence type="ECO:0000313" key="2">
    <source>
        <dbReference type="EMBL" id="RNM14918.1"/>
    </source>
</evidence>
<dbReference type="Proteomes" id="UP000279994">
    <property type="component" value="Unassembled WGS sequence"/>
</dbReference>
<keyword evidence="3" id="KW-1185">Reference proteome</keyword>
<dbReference type="Gene3D" id="3.10.450.50">
    <property type="match status" value="1"/>
</dbReference>
<accession>A0A3N0GRX3</accession>
<dbReference type="AlphaFoldDB" id="A0A3N0GRX3"/>